<protein>
    <submittedName>
        <fullName evidence="1">Uncharacterized protein</fullName>
    </submittedName>
</protein>
<gene>
    <name evidence="1" type="ORF">ERS008502_00880</name>
</gene>
<reference evidence="1 2" key="1">
    <citation type="submission" date="2015-03" db="EMBL/GenBank/DDBJ databases">
        <authorList>
            <consortium name="Pathogen Informatics"/>
            <person name="Murphy D."/>
        </authorList>
    </citation>
    <scope>NUCLEOTIDE SEQUENCE [LARGE SCALE GENOMIC DNA]</scope>
    <source>
        <strain evidence="1 2">FE82747</strain>
    </source>
</reference>
<sequence>MAFVWGCTSMLNLPYSQIIESVAFTLRMVWRVVLNFRAIALLLTCLSAG</sequence>
<organism evidence="1 2">
    <name type="scientific">Yersinia mollaretii</name>
    <dbReference type="NCBI Taxonomy" id="33060"/>
    <lineage>
        <taxon>Bacteria</taxon>
        <taxon>Pseudomonadati</taxon>
        <taxon>Pseudomonadota</taxon>
        <taxon>Gammaproteobacteria</taxon>
        <taxon>Enterobacterales</taxon>
        <taxon>Yersiniaceae</taxon>
        <taxon>Yersinia</taxon>
    </lineage>
</organism>
<dbReference type="EMBL" id="CQBM01000001">
    <property type="protein sequence ID" value="CNH59162.1"/>
    <property type="molecule type" value="Genomic_DNA"/>
</dbReference>
<dbReference type="Proteomes" id="UP000040841">
    <property type="component" value="Unassembled WGS sequence"/>
</dbReference>
<evidence type="ECO:0000313" key="1">
    <source>
        <dbReference type="EMBL" id="CNH59162.1"/>
    </source>
</evidence>
<proteinExistence type="predicted"/>
<accession>A0AA36LNB5</accession>
<comment type="caution">
    <text evidence="1">The sequence shown here is derived from an EMBL/GenBank/DDBJ whole genome shotgun (WGS) entry which is preliminary data.</text>
</comment>
<evidence type="ECO:0000313" key="2">
    <source>
        <dbReference type="Proteomes" id="UP000040841"/>
    </source>
</evidence>
<dbReference type="AlphaFoldDB" id="A0AA36LNB5"/>
<name>A0AA36LNB5_YERMO</name>